<organism evidence="2 3">
    <name type="scientific">Ensete ventricosum</name>
    <name type="common">Abyssinian banana</name>
    <name type="synonym">Musa ensete</name>
    <dbReference type="NCBI Taxonomy" id="4639"/>
    <lineage>
        <taxon>Eukaryota</taxon>
        <taxon>Viridiplantae</taxon>
        <taxon>Streptophyta</taxon>
        <taxon>Embryophyta</taxon>
        <taxon>Tracheophyta</taxon>
        <taxon>Spermatophyta</taxon>
        <taxon>Magnoliopsida</taxon>
        <taxon>Liliopsida</taxon>
        <taxon>Zingiberales</taxon>
        <taxon>Musaceae</taxon>
        <taxon>Ensete</taxon>
    </lineage>
</organism>
<feature type="compositionally biased region" description="Acidic residues" evidence="1">
    <location>
        <begin position="214"/>
        <end position="223"/>
    </location>
</feature>
<evidence type="ECO:0000313" key="2">
    <source>
        <dbReference type="EMBL" id="RRT76822.1"/>
    </source>
</evidence>
<protein>
    <submittedName>
        <fullName evidence="2">Uncharacterized protein</fullName>
    </submittedName>
</protein>
<proteinExistence type="predicted"/>
<dbReference type="Proteomes" id="UP000287651">
    <property type="component" value="Unassembled WGS sequence"/>
</dbReference>
<feature type="region of interest" description="Disordered" evidence="1">
    <location>
        <begin position="208"/>
        <end position="252"/>
    </location>
</feature>
<dbReference type="AlphaFoldDB" id="A0A444CXC5"/>
<evidence type="ECO:0000256" key="1">
    <source>
        <dbReference type="SAM" id="MobiDB-lite"/>
    </source>
</evidence>
<sequence length="252" mass="27933">MLTSDDGTPVPPRDASLPVWPTEYCTCQRPSGFLLAVRDGSGAADPEIPSSRQRTIVTCLTREKRRKFEDANKAGGVGGEERRPMGVQGNKQFCFAAFPLSEPRRFLEPFFSLQFEAIRLPPVLLPPDLLYIPPIPQCLPPSSPKLPFFPLSPLDPDPCFYLIRSKFGLLPGVRKVGTLGGLAASFRSLDESGGEQWGGREEIRLEEEWREAGEGEEMPPEDPVEGHRDPAPVLGLQVGVQGPRHRPRARRR</sequence>
<evidence type="ECO:0000313" key="3">
    <source>
        <dbReference type="Proteomes" id="UP000287651"/>
    </source>
</evidence>
<gene>
    <name evidence="2" type="ORF">B296_00029602</name>
</gene>
<dbReference type="EMBL" id="AMZH03002088">
    <property type="protein sequence ID" value="RRT76822.1"/>
    <property type="molecule type" value="Genomic_DNA"/>
</dbReference>
<name>A0A444CXC5_ENSVE</name>
<reference evidence="2 3" key="1">
    <citation type="journal article" date="2014" name="Agronomy (Basel)">
        <title>A Draft Genome Sequence for Ensete ventricosum, the Drought-Tolerant Tree Against Hunger.</title>
        <authorList>
            <person name="Harrison J."/>
            <person name="Moore K.A."/>
            <person name="Paszkiewicz K."/>
            <person name="Jones T."/>
            <person name="Grant M."/>
            <person name="Ambacheew D."/>
            <person name="Muzemil S."/>
            <person name="Studholme D.J."/>
        </authorList>
    </citation>
    <scope>NUCLEOTIDE SEQUENCE [LARGE SCALE GENOMIC DNA]</scope>
</reference>
<feature type="compositionally biased region" description="Basic residues" evidence="1">
    <location>
        <begin position="243"/>
        <end position="252"/>
    </location>
</feature>
<comment type="caution">
    <text evidence="2">The sequence shown here is derived from an EMBL/GenBank/DDBJ whole genome shotgun (WGS) entry which is preliminary data.</text>
</comment>
<accession>A0A444CXC5</accession>